<dbReference type="SUPFAM" id="SSF53098">
    <property type="entry name" value="Ribonuclease H-like"/>
    <property type="match status" value="1"/>
</dbReference>
<dbReference type="GO" id="GO:0003723">
    <property type="term" value="F:RNA binding"/>
    <property type="evidence" value="ECO:0007669"/>
    <property type="project" value="UniProtKB-KW"/>
</dbReference>
<dbReference type="InterPro" id="IPR036397">
    <property type="entry name" value="RNaseH_sf"/>
</dbReference>
<feature type="domain" description="Integrase catalytic" evidence="2">
    <location>
        <begin position="186"/>
        <end position="356"/>
    </location>
</feature>
<dbReference type="InterPro" id="IPR001584">
    <property type="entry name" value="Integrase_cat-core"/>
</dbReference>
<dbReference type="PANTHER" id="PTHR37984:SF15">
    <property type="entry name" value="INTEGRASE CATALYTIC DOMAIN-CONTAINING PROTEIN"/>
    <property type="match status" value="1"/>
</dbReference>
<keyword evidence="4" id="KW-1185">Reference proteome</keyword>
<evidence type="ECO:0000256" key="1">
    <source>
        <dbReference type="ARBA" id="ARBA00022884"/>
    </source>
</evidence>
<reference evidence="3" key="1">
    <citation type="submission" date="2021-03" db="EMBL/GenBank/DDBJ databases">
        <title>Draft genome sequence of rust myrtle Austropuccinia psidii MF-1, a brazilian biotype.</title>
        <authorList>
            <person name="Quecine M.C."/>
            <person name="Pachon D.M.R."/>
            <person name="Bonatelli M.L."/>
            <person name="Correr F.H."/>
            <person name="Franceschini L.M."/>
            <person name="Leite T.F."/>
            <person name="Margarido G.R.A."/>
            <person name="Almeida C.A."/>
            <person name="Ferrarezi J.A."/>
            <person name="Labate C.A."/>
        </authorList>
    </citation>
    <scope>NUCLEOTIDE SEQUENCE</scope>
    <source>
        <strain evidence="3">MF-1</strain>
    </source>
</reference>
<dbReference type="Proteomes" id="UP000765509">
    <property type="component" value="Unassembled WGS sequence"/>
</dbReference>
<evidence type="ECO:0000313" key="4">
    <source>
        <dbReference type="Proteomes" id="UP000765509"/>
    </source>
</evidence>
<sequence length="358" mass="41627">MEIDRKKNFRFSEWAPESGTLDSGNTYSEVTETPILGMSYSELHNESFISVLKSYAKHKQCGILLQLLQKKDRSLELESPLEEPWLRVYKHNKFFLIDGLLYHREKHTSALTVVNRDHISLILQQCHDCPYMGHMSEDRTKERVASTAWCPKWEQELSEYINTCESFQKANRKHGKKYGLLQHIEEPKHPWETINIDLVTELVPGGKEIYNACLIIVDRFRKSMRCVPCHKEETSKDTALLFCNKIISTCGVPKIIISDRDPKFTSEFWTNLYDILGTKLAFSTAYHPQTDGLAERMIQTMEEILRRFCAYGMEYKDHEGYTHDWVSLLPAFQLAYNRSHHSTTGKTPALVEKGWNPL</sequence>
<dbReference type="GO" id="GO:0005634">
    <property type="term" value="C:nucleus"/>
    <property type="evidence" value="ECO:0007669"/>
    <property type="project" value="UniProtKB-ARBA"/>
</dbReference>
<name>A0A9Q3GHR9_9BASI</name>
<accession>A0A9Q3GHR9</accession>
<evidence type="ECO:0000313" key="3">
    <source>
        <dbReference type="EMBL" id="MBW0467620.1"/>
    </source>
</evidence>
<dbReference type="InterPro" id="IPR041588">
    <property type="entry name" value="Integrase_H2C2"/>
</dbReference>
<comment type="caution">
    <text evidence="3">The sequence shown here is derived from an EMBL/GenBank/DDBJ whole genome shotgun (WGS) entry which is preliminary data.</text>
</comment>
<evidence type="ECO:0000259" key="2">
    <source>
        <dbReference type="PROSITE" id="PS50994"/>
    </source>
</evidence>
<dbReference type="AlphaFoldDB" id="A0A9Q3GHR9"/>
<dbReference type="Gene3D" id="3.30.420.10">
    <property type="entry name" value="Ribonuclease H-like superfamily/Ribonuclease H"/>
    <property type="match status" value="1"/>
</dbReference>
<gene>
    <name evidence="3" type="ORF">O181_007335</name>
</gene>
<dbReference type="InterPro" id="IPR012337">
    <property type="entry name" value="RNaseH-like_sf"/>
</dbReference>
<dbReference type="InterPro" id="IPR050951">
    <property type="entry name" value="Retrovirus_Pol_polyprotein"/>
</dbReference>
<dbReference type="Gene3D" id="1.10.340.70">
    <property type="match status" value="1"/>
</dbReference>
<dbReference type="PANTHER" id="PTHR37984">
    <property type="entry name" value="PROTEIN CBG26694"/>
    <property type="match status" value="1"/>
</dbReference>
<keyword evidence="1" id="KW-0694">RNA-binding</keyword>
<dbReference type="PROSITE" id="PS50994">
    <property type="entry name" value="INTEGRASE"/>
    <property type="match status" value="1"/>
</dbReference>
<proteinExistence type="predicted"/>
<dbReference type="GO" id="GO:0015074">
    <property type="term" value="P:DNA integration"/>
    <property type="evidence" value="ECO:0007669"/>
    <property type="project" value="InterPro"/>
</dbReference>
<dbReference type="Pfam" id="PF17921">
    <property type="entry name" value="Integrase_H2C2"/>
    <property type="match status" value="1"/>
</dbReference>
<dbReference type="EMBL" id="AVOT02001635">
    <property type="protein sequence ID" value="MBW0467620.1"/>
    <property type="molecule type" value="Genomic_DNA"/>
</dbReference>
<organism evidence="3 4">
    <name type="scientific">Austropuccinia psidii MF-1</name>
    <dbReference type="NCBI Taxonomy" id="1389203"/>
    <lineage>
        <taxon>Eukaryota</taxon>
        <taxon>Fungi</taxon>
        <taxon>Dikarya</taxon>
        <taxon>Basidiomycota</taxon>
        <taxon>Pucciniomycotina</taxon>
        <taxon>Pucciniomycetes</taxon>
        <taxon>Pucciniales</taxon>
        <taxon>Sphaerophragmiaceae</taxon>
        <taxon>Austropuccinia</taxon>
    </lineage>
</organism>
<protein>
    <recommendedName>
        <fullName evidence="2">Integrase catalytic domain-containing protein</fullName>
    </recommendedName>
</protein>
<dbReference type="OrthoDB" id="2595244at2759"/>